<keyword evidence="3" id="KW-0489">Methyltransferase</keyword>
<dbReference type="Gene3D" id="3.40.1010.10">
    <property type="entry name" value="Cobalt-precorrin-4 Transmethylase, Domain 1"/>
    <property type="match status" value="1"/>
</dbReference>
<evidence type="ECO:0000313" key="9">
    <source>
        <dbReference type="EMBL" id="CAB4840030.1"/>
    </source>
</evidence>
<evidence type="ECO:0000256" key="1">
    <source>
        <dbReference type="ARBA" id="ARBA00022490"/>
    </source>
</evidence>
<dbReference type="SUPFAM" id="SSF53790">
    <property type="entry name" value="Tetrapyrrole methylase"/>
    <property type="match status" value="1"/>
</dbReference>
<dbReference type="InterPro" id="IPR035996">
    <property type="entry name" value="4pyrrol_Methylase_sf"/>
</dbReference>
<dbReference type="HAMAP" id="MF_01877">
    <property type="entry name" value="16SrRNA_methyltr_I"/>
    <property type="match status" value="1"/>
</dbReference>
<dbReference type="FunFam" id="3.30.950.10:FF:000002">
    <property type="entry name" value="Ribosomal RNA small subunit methyltransferase I"/>
    <property type="match status" value="1"/>
</dbReference>
<dbReference type="InterPro" id="IPR014776">
    <property type="entry name" value="4pyrrole_Mease_sub2"/>
</dbReference>
<keyword evidence="5" id="KW-0949">S-adenosyl-L-methionine</keyword>
<keyword evidence="1" id="KW-0963">Cytoplasm</keyword>
<dbReference type="PANTHER" id="PTHR46111:SF1">
    <property type="entry name" value="RIBOSOMAL RNA SMALL SUBUNIT METHYLTRANSFERASE I"/>
    <property type="match status" value="1"/>
</dbReference>
<dbReference type="GO" id="GO:0008168">
    <property type="term" value="F:methyltransferase activity"/>
    <property type="evidence" value="ECO:0007669"/>
    <property type="project" value="UniProtKB-KW"/>
</dbReference>
<name>A0A6J6NTP1_9ZZZZ</name>
<dbReference type="PIRSF" id="PIRSF005917">
    <property type="entry name" value="MTase_YraL"/>
    <property type="match status" value="1"/>
</dbReference>
<protein>
    <submittedName>
        <fullName evidence="8">Unannotated protein</fullName>
    </submittedName>
</protein>
<dbReference type="InterPro" id="IPR014777">
    <property type="entry name" value="4pyrrole_Mease_sub1"/>
</dbReference>
<dbReference type="CDD" id="cd11648">
    <property type="entry name" value="RsmI"/>
    <property type="match status" value="1"/>
</dbReference>
<dbReference type="Gene3D" id="3.30.950.10">
    <property type="entry name" value="Methyltransferase, Cobalt-precorrin-4 Transmethylase, Domain 2"/>
    <property type="match status" value="1"/>
</dbReference>
<organism evidence="8">
    <name type="scientific">freshwater metagenome</name>
    <dbReference type="NCBI Taxonomy" id="449393"/>
    <lineage>
        <taxon>unclassified sequences</taxon>
        <taxon>metagenomes</taxon>
        <taxon>ecological metagenomes</taxon>
    </lineage>
</organism>
<dbReference type="EMBL" id="CAFBRC010000032">
    <property type="protein sequence ID" value="CAB5074660.1"/>
    <property type="molecule type" value="Genomic_DNA"/>
</dbReference>
<keyword evidence="2" id="KW-0698">rRNA processing</keyword>
<dbReference type="AlphaFoldDB" id="A0A6J6NTP1"/>
<dbReference type="InterPro" id="IPR000878">
    <property type="entry name" value="4pyrrol_Mease"/>
</dbReference>
<sequence>MNGVLWVAATPIGNAQDASLRLLSVLEKADLIAAEDTRKAKFLMNALGISTQAKVISFFAANEEARVREMLDAVSNGSNVLMITDAGMPGVSDPGYSLVSGAIARGITPVVLPGPSAVTTALAQSGLPMERFIFDGFIARTDGARREYFKGIAHEERTVVLFESPRRLASSLAVAGELLGTDRRGAICREMTKTYEETIHGTIAELAQWASTHEVLGEITIVIAPAPAAVRPTNEDILAQAQRLISLGMGKREATAELAQELGIAKRDIYDLLIATSKAD</sequence>
<evidence type="ECO:0000313" key="10">
    <source>
        <dbReference type="EMBL" id="CAB5074660.1"/>
    </source>
</evidence>
<dbReference type="EMBL" id="CAEZXB010000002">
    <property type="protein sequence ID" value="CAB4667754.1"/>
    <property type="molecule type" value="Genomic_DNA"/>
</dbReference>
<dbReference type="EMBL" id="CAEZXN010000007">
    <property type="protein sequence ID" value="CAB4689566.1"/>
    <property type="molecule type" value="Genomic_DNA"/>
</dbReference>
<gene>
    <name evidence="7" type="ORF">UFOPK2342_00238</name>
    <name evidence="8" type="ORF">UFOPK2423_00479</name>
    <name evidence="9" type="ORF">UFOPK3266_00040</name>
    <name evidence="10" type="ORF">UFOPK4367_00631</name>
</gene>
<evidence type="ECO:0000256" key="2">
    <source>
        <dbReference type="ARBA" id="ARBA00022552"/>
    </source>
</evidence>
<feature type="domain" description="Tetrapyrrole methylase" evidence="6">
    <location>
        <begin position="5"/>
        <end position="207"/>
    </location>
</feature>
<evidence type="ECO:0000256" key="5">
    <source>
        <dbReference type="ARBA" id="ARBA00022691"/>
    </source>
</evidence>
<dbReference type="InterPro" id="IPR008189">
    <property type="entry name" value="rRNA_ssu_MeTfrase_I"/>
</dbReference>
<evidence type="ECO:0000313" key="7">
    <source>
        <dbReference type="EMBL" id="CAB4667754.1"/>
    </source>
</evidence>
<dbReference type="GO" id="GO:0006364">
    <property type="term" value="P:rRNA processing"/>
    <property type="evidence" value="ECO:0007669"/>
    <property type="project" value="UniProtKB-KW"/>
</dbReference>
<dbReference type="PANTHER" id="PTHR46111">
    <property type="entry name" value="RIBOSOMAL RNA SMALL SUBUNIT METHYLTRANSFERASE I"/>
    <property type="match status" value="1"/>
</dbReference>
<evidence type="ECO:0000256" key="3">
    <source>
        <dbReference type="ARBA" id="ARBA00022603"/>
    </source>
</evidence>
<evidence type="ECO:0000313" key="8">
    <source>
        <dbReference type="EMBL" id="CAB4689566.1"/>
    </source>
</evidence>
<dbReference type="FunFam" id="3.40.1010.10:FF:000007">
    <property type="entry name" value="Ribosomal RNA small subunit methyltransferase I"/>
    <property type="match status" value="1"/>
</dbReference>
<dbReference type="NCBIfam" id="TIGR00096">
    <property type="entry name" value="16S rRNA (cytidine(1402)-2'-O)-methyltransferase"/>
    <property type="match status" value="1"/>
</dbReference>
<keyword evidence="4" id="KW-0808">Transferase</keyword>
<accession>A0A6J6NTP1</accession>
<evidence type="ECO:0000259" key="6">
    <source>
        <dbReference type="Pfam" id="PF00590"/>
    </source>
</evidence>
<proteinExistence type="inferred from homology"/>
<evidence type="ECO:0000256" key="4">
    <source>
        <dbReference type="ARBA" id="ARBA00022679"/>
    </source>
</evidence>
<dbReference type="GO" id="GO:0032259">
    <property type="term" value="P:methylation"/>
    <property type="evidence" value="ECO:0007669"/>
    <property type="project" value="UniProtKB-KW"/>
</dbReference>
<reference evidence="8" key="1">
    <citation type="submission" date="2020-05" db="EMBL/GenBank/DDBJ databases">
        <authorList>
            <person name="Chiriac C."/>
            <person name="Salcher M."/>
            <person name="Ghai R."/>
            <person name="Kavagutti S V."/>
        </authorList>
    </citation>
    <scope>NUCLEOTIDE SEQUENCE</scope>
</reference>
<dbReference type="Pfam" id="PF00590">
    <property type="entry name" value="TP_methylase"/>
    <property type="match status" value="1"/>
</dbReference>
<dbReference type="EMBL" id="CAFBAA010000001">
    <property type="protein sequence ID" value="CAB4840030.1"/>
    <property type="molecule type" value="Genomic_DNA"/>
</dbReference>